<comment type="caution">
    <text evidence="6">The sequence shown here is derived from an EMBL/GenBank/DDBJ whole genome shotgun (WGS) entry which is preliminary data.</text>
</comment>
<dbReference type="Pfam" id="PF02633">
    <property type="entry name" value="Creatininase"/>
    <property type="match status" value="1"/>
</dbReference>
<evidence type="ECO:0000256" key="2">
    <source>
        <dbReference type="ARBA" id="ARBA00022723"/>
    </source>
</evidence>
<keyword evidence="7" id="KW-1185">Reference proteome</keyword>
<comment type="similarity">
    <text evidence="5">Belongs to the creatininase superfamily.</text>
</comment>
<keyword evidence="4" id="KW-0862">Zinc</keyword>
<protein>
    <submittedName>
        <fullName evidence="6">Creatininase family protein</fullName>
    </submittedName>
</protein>
<reference evidence="6 7" key="1">
    <citation type="submission" date="2020-08" db="EMBL/GenBank/DDBJ databases">
        <title>Genome public.</title>
        <authorList>
            <person name="Liu C."/>
            <person name="Sun Q."/>
        </authorList>
    </citation>
    <scope>NUCLEOTIDE SEQUENCE [LARGE SCALE GENOMIC DNA]</scope>
    <source>
        <strain evidence="6 7">New-38</strain>
    </source>
</reference>
<dbReference type="InterPro" id="IPR024087">
    <property type="entry name" value="Creatininase-like_sf"/>
</dbReference>
<dbReference type="EMBL" id="JACOPR010000009">
    <property type="protein sequence ID" value="MBC5731737.1"/>
    <property type="molecule type" value="Genomic_DNA"/>
</dbReference>
<evidence type="ECO:0000256" key="1">
    <source>
        <dbReference type="ARBA" id="ARBA00001947"/>
    </source>
</evidence>
<proteinExistence type="inferred from homology"/>
<organism evidence="6 7">
    <name type="scientific">Pseudoflavonifractor hominis</name>
    <dbReference type="NCBI Taxonomy" id="2763059"/>
    <lineage>
        <taxon>Bacteria</taxon>
        <taxon>Bacillati</taxon>
        <taxon>Bacillota</taxon>
        <taxon>Clostridia</taxon>
        <taxon>Eubacteriales</taxon>
        <taxon>Oscillospiraceae</taxon>
        <taxon>Pseudoflavonifractor</taxon>
    </lineage>
</organism>
<evidence type="ECO:0000313" key="6">
    <source>
        <dbReference type="EMBL" id="MBC5731737.1"/>
    </source>
</evidence>
<accession>A0ABR7HW32</accession>
<keyword evidence="2" id="KW-0479">Metal-binding</keyword>
<evidence type="ECO:0000256" key="4">
    <source>
        <dbReference type="ARBA" id="ARBA00022833"/>
    </source>
</evidence>
<dbReference type="PANTHER" id="PTHR35005:SF1">
    <property type="entry name" value="2-AMINO-5-FORMYLAMINO-6-RIBOSYLAMINOPYRIMIDIN-4(3H)-ONE 5'-MONOPHOSPHATE DEFORMYLASE"/>
    <property type="match status" value="1"/>
</dbReference>
<keyword evidence="3" id="KW-0378">Hydrolase</keyword>
<dbReference type="RefSeq" id="WP_186964202.1">
    <property type="nucleotide sequence ID" value="NZ_JACOPR010000009.1"/>
</dbReference>
<sequence length="263" mass="28841">MMGRDYQDMCWPDIEAMDREKTIILIPVGATEQHGHHLPLGTDTLDAQCAAERILAQLEPEFKLLLFPMIPVGLSVEHMAYPGTVTFQPDTYYRMLKEICDCLVRHGFRKLVFLNGHGGNSATLNNVAYTVRSETGAGVFIIDISILLAQPDKPVEVRTDPGCDSHAGELESALVLVSRPEAVRMERAVPTRPEKFLGNQVFTLEGPVGMGWLANDLSAAGNCGNPTFATKEQGEKMMAYIVEKACTALHEIAAWDASVTPRA</sequence>
<dbReference type="Proteomes" id="UP000660021">
    <property type="component" value="Unassembled WGS sequence"/>
</dbReference>
<dbReference type="Gene3D" id="3.40.50.10310">
    <property type="entry name" value="Creatininase"/>
    <property type="match status" value="1"/>
</dbReference>
<evidence type="ECO:0000256" key="5">
    <source>
        <dbReference type="ARBA" id="ARBA00024029"/>
    </source>
</evidence>
<name>A0ABR7HW32_9FIRM</name>
<comment type="cofactor">
    <cofactor evidence="1">
        <name>Zn(2+)</name>
        <dbReference type="ChEBI" id="CHEBI:29105"/>
    </cofactor>
</comment>
<gene>
    <name evidence="6" type="ORF">H8S34_13000</name>
</gene>
<evidence type="ECO:0000313" key="7">
    <source>
        <dbReference type="Proteomes" id="UP000660021"/>
    </source>
</evidence>
<dbReference type="PANTHER" id="PTHR35005">
    <property type="entry name" value="3-DEHYDRO-SCYLLO-INOSOSE HYDROLASE"/>
    <property type="match status" value="1"/>
</dbReference>
<evidence type="ECO:0000256" key="3">
    <source>
        <dbReference type="ARBA" id="ARBA00022801"/>
    </source>
</evidence>
<dbReference type="InterPro" id="IPR003785">
    <property type="entry name" value="Creatininase/forma_Hydrolase"/>
</dbReference>
<dbReference type="SUPFAM" id="SSF102215">
    <property type="entry name" value="Creatininase"/>
    <property type="match status" value="1"/>
</dbReference>